<dbReference type="AlphaFoldDB" id="A0A1N7L2T6"/>
<dbReference type="OrthoDB" id="7774376at2"/>
<reference evidence="2 3" key="1">
    <citation type="submission" date="2017-01" db="EMBL/GenBank/DDBJ databases">
        <authorList>
            <person name="Mah S.A."/>
            <person name="Swanson W.J."/>
            <person name="Moy G.W."/>
            <person name="Vacquier V.D."/>
        </authorList>
    </citation>
    <scope>NUCLEOTIDE SEQUENCE [LARGE SCALE GENOMIC DNA]</scope>
    <source>
        <strain evidence="2 3">DSM 26375</strain>
    </source>
</reference>
<dbReference type="STRING" id="1086013.SAMN05421774_101868"/>
<feature type="signal peptide" evidence="1">
    <location>
        <begin position="1"/>
        <end position="22"/>
    </location>
</feature>
<dbReference type="Proteomes" id="UP000186141">
    <property type="component" value="Unassembled WGS sequence"/>
</dbReference>
<dbReference type="EMBL" id="FTOT01000001">
    <property type="protein sequence ID" value="SIS68169.1"/>
    <property type="molecule type" value="Genomic_DNA"/>
</dbReference>
<keyword evidence="3" id="KW-1185">Reference proteome</keyword>
<feature type="chain" id="PRO_5013066030" evidence="1">
    <location>
        <begin position="23"/>
        <end position="148"/>
    </location>
</feature>
<accession>A0A1N7L2T6</accession>
<gene>
    <name evidence="2" type="ORF">SAMN05421774_101868</name>
</gene>
<proteinExistence type="predicted"/>
<dbReference type="RefSeq" id="WP_076528995.1">
    <property type="nucleotide sequence ID" value="NZ_BMEH01000001.1"/>
</dbReference>
<name>A0A1N7L2T6_9RHOB</name>
<protein>
    <submittedName>
        <fullName evidence="2">Uncharacterized protein</fullName>
    </submittedName>
</protein>
<evidence type="ECO:0000313" key="2">
    <source>
        <dbReference type="EMBL" id="SIS68169.1"/>
    </source>
</evidence>
<evidence type="ECO:0000256" key="1">
    <source>
        <dbReference type="SAM" id="SignalP"/>
    </source>
</evidence>
<evidence type="ECO:0000313" key="3">
    <source>
        <dbReference type="Proteomes" id="UP000186141"/>
    </source>
</evidence>
<keyword evidence="1" id="KW-0732">Signal</keyword>
<sequence>MNMIYAAALASVAMLLSGCGTSITHQGNDMIVRSDMGGSLSEREVEIASLRYTGKKVVIDGTCASACTMYLGLENACLTPRAKLLFHGPRSASSTPYTDEIFDRMSAQIAKYYPTEIAGWFMNDARFANPMVKALSYERAVAMGARPC</sequence>
<organism evidence="2 3">
    <name type="scientific">Gemmobacter megaterium</name>
    <dbReference type="NCBI Taxonomy" id="1086013"/>
    <lineage>
        <taxon>Bacteria</taxon>
        <taxon>Pseudomonadati</taxon>
        <taxon>Pseudomonadota</taxon>
        <taxon>Alphaproteobacteria</taxon>
        <taxon>Rhodobacterales</taxon>
        <taxon>Paracoccaceae</taxon>
        <taxon>Gemmobacter</taxon>
    </lineage>
</organism>